<protein>
    <recommendedName>
        <fullName evidence="1">Mitochondrial import inner membrane translocase subunit TIM50</fullName>
    </recommendedName>
</protein>
<keyword evidence="1" id="KW-0811">Translocation</keyword>
<dbReference type="InterPro" id="IPR023214">
    <property type="entry name" value="HAD_sf"/>
</dbReference>
<dbReference type="Pfam" id="PF03031">
    <property type="entry name" value="NIF"/>
    <property type="match status" value="1"/>
</dbReference>
<feature type="region of interest" description="Disordered" evidence="2">
    <location>
        <begin position="143"/>
        <end position="177"/>
    </location>
</feature>
<evidence type="ECO:0000256" key="1">
    <source>
        <dbReference type="RuleBase" id="RU365079"/>
    </source>
</evidence>
<keyword evidence="1" id="KW-0496">Mitochondrion</keyword>
<dbReference type="CDD" id="cd07521">
    <property type="entry name" value="HAD_FCP1-like"/>
    <property type="match status" value="1"/>
</dbReference>
<dbReference type="SMART" id="SM00577">
    <property type="entry name" value="CPDc"/>
    <property type="match status" value="1"/>
</dbReference>
<evidence type="ECO:0000259" key="3">
    <source>
        <dbReference type="PROSITE" id="PS50969"/>
    </source>
</evidence>
<dbReference type="EMBL" id="CP014587">
    <property type="protein sequence ID" value="ANZ77801.1"/>
    <property type="molecule type" value="Genomic_DNA"/>
</dbReference>
<dbReference type="InterPro" id="IPR036412">
    <property type="entry name" value="HAD-like_sf"/>
</dbReference>
<dbReference type="SUPFAM" id="SSF56784">
    <property type="entry name" value="HAD-like"/>
    <property type="match status" value="1"/>
</dbReference>
<evidence type="ECO:0000313" key="5">
    <source>
        <dbReference type="Proteomes" id="UP000094565"/>
    </source>
</evidence>
<evidence type="ECO:0000313" key="4">
    <source>
        <dbReference type="EMBL" id="ANZ77801.1"/>
    </source>
</evidence>
<dbReference type="InterPro" id="IPR050365">
    <property type="entry name" value="TIM50"/>
</dbReference>
<feature type="region of interest" description="Disordered" evidence="2">
    <location>
        <begin position="338"/>
        <end position="357"/>
    </location>
</feature>
<dbReference type="OrthoDB" id="277011at2759"/>
<name>A0A1B2JIR1_PICPA</name>
<keyword evidence="1" id="KW-0472">Membrane</keyword>
<evidence type="ECO:0000256" key="2">
    <source>
        <dbReference type="SAM" id="MobiDB-lite"/>
    </source>
</evidence>
<keyword evidence="5" id="KW-1185">Reference proteome</keyword>
<dbReference type="PANTHER" id="PTHR12210">
    <property type="entry name" value="DULLARD PROTEIN PHOSPHATASE"/>
    <property type="match status" value="1"/>
</dbReference>
<dbReference type="GO" id="GO:0005744">
    <property type="term" value="C:TIM23 mitochondrial import inner membrane translocase complex"/>
    <property type="evidence" value="ECO:0007669"/>
    <property type="project" value="UniProtKB-UniRule"/>
</dbReference>
<comment type="subcellular location">
    <subcellularLocation>
        <location evidence="1">Mitochondrion inner membrane</location>
        <topology evidence="1">Single-pass membrane protein</topology>
    </subcellularLocation>
</comment>
<keyword evidence="1" id="KW-0813">Transport</keyword>
<comment type="function">
    <text evidence="1">Essential component of the TIM23 complex, a complex that mediates the translocation of transit peptide-containing proteins across the mitochondrial inner membrane.</text>
</comment>
<sequence>MNAIQFLSSRVHGSSSQEKQFQKEATLELEVDQPEDSDIVTRIDYPEIPVVKTSVTLWQTLVSIIWFFPNLLVFSPLKFIISIILFPFRLLSKDATSGAPVEEEFPEDDSSISQSSENIADSSYSLLDTIAESDDIEVEFPQQETDTMKSPMTSDEASPSPLRAPITRHTDSNSIQSVKKAPRKKTKFVFPILLINNSFNLNKPPELPKKVLVLDLDETLIHSLSSHNSSVLGKAKGQMVEIKMSNDMIALYYIYKRPYVVEFLKLVKQWFSLVCFTASIQEYADPVIDLLEQDVSFTEKNHSSSKKLFEARYYRNNCVWEKGKGYIKDLSVLLSPQEPLLSPPSTPRQGKSRRKSIPAKDSLANYVIIDNSPISYCKHNFNGIMVEGWINDPNDTELMNLLPLLNSLRFTSDVRSILCLKDGEKALNE</sequence>
<dbReference type="PROSITE" id="PS50969">
    <property type="entry name" value="FCP1"/>
    <property type="match status" value="1"/>
</dbReference>
<dbReference type="Proteomes" id="UP000094565">
    <property type="component" value="Chromosome 4"/>
</dbReference>
<feature type="domain" description="FCP1 homology" evidence="3">
    <location>
        <begin position="205"/>
        <end position="408"/>
    </location>
</feature>
<organism evidence="4 5">
    <name type="scientific">Komagataella pastoris</name>
    <name type="common">Yeast</name>
    <name type="synonym">Pichia pastoris</name>
    <dbReference type="NCBI Taxonomy" id="4922"/>
    <lineage>
        <taxon>Eukaryota</taxon>
        <taxon>Fungi</taxon>
        <taxon>Dikarya</taxon>
        <taxon>Ascomycota</taxon>
        <taxon>Saccharomycotina</taxon>
        <taxon>Pichiomycetes</taxon>
        <taxon>Pichiales</taxon>
        <taxon>Pichiaceae</taxon>
        <taxon>Komagataella</taxon>
    </lineage>
</organism>
<proteinExistence type="inferred from homology"/>
<dbReference type="Gene3D" id="3.40.50.1000">
    <property type="entry name" value="HAD superfamily/HAD-like"/>
    <property type="match status" value="1"/>
</dbReference>
<keyword evidence="1" id="KW-1133">Transmembrane helix</keyword>
<reference evidence="4 5" key="1">
    <citation type="submission" date="2016-02" db="EMBL/GenBank/DDBJ databases">
        <title>Comparative genomic and transcriptomic foundation for Pichia pastoris.</title>
        <authorList>
            <person name="Love K.R."/>
            <person name="Shah K.A."/>
            <person name="Whittaker C.A."/>
            <person name="Wu J."/>
            <person name="Bartlett M.C."/>
            <person name="Ma D."/>
            <person name="Leeson R.L."/>
            <person name="Priest M."/>
            <person name="Young S.K."/>
            <person name="Love J.C."/>
        </authorList>
    </citation>
    <scope>NUCLEOTIDE SEQUENCE [LARGE SCALE GENOMIC DNA]</scope>
    <source>
        <strain evidence="4 5">ATCC 28485</strain>
    </source>
</reference>
<comment type="similarity">
    <text evidence="1">Belongs to the TIM50 family.</text>
</comment>
<feature type="transmembrane region" description="Helical" evidence="1">
    <location>
        <begin position="64"/>
        <end position="86"/>
    </location>
</feature>
<dbReference type="InterPro" id="IPR004274">
    <property type="entry name" value="FCP1_dom"/>
</dbReference>
<keyword evidence="1" id="KW-0809">Transit peptide</keyword>
<accession>A0A1B2JIR1</accession>
<comment type="subunit">
    <text evidence="1">Component of the TIM23 complex.</text>
</comment>
<gene>
    <name evidence="4" type="primary">NEM1</name>
    <name evidence="4" type="ORF">ATY40_BA7505013</name>
</gene>
<keyword evidence="1" id="KW-0653">Protein transport</keyword>
<keyword evidence="1" id="KW-0812">Transmembrane</keyword>
<dbReference type="GO" id="GO:0015031">
    <property type="term" value="P:protein transport"/>
    <property type="evidence" value="ECO:0007669"/>
    <property type="project" value="UniProtKB-KW"/>
</dbReference>
<feature type="compositionally biased region" description="Polar residues" evidence="2">
    <location>
        <begin position="143"/>
        <end position="157"/>
    </location>
</feature>
<dbReference type="AlphaFoldDB" id="A0A1B2JIR1"/>